<reference evidence="2" key="1">
    <citation type="submission" date="2022-11" db="UniProtKB">
        <authorList>
            <consortium name="WormBaseParasite"/>
        </authorList>
    </citation>
    <scope>IDENTIFICATION</scope>
</reference>
<evidence type="ECO:0000313" key="2">
    <source>
        <dbReference type="WBParaSite" id="ES5_v2.g14282.t1"/>
    </source>
</evidence>
<dbReference type="Proteomes" id="UP000887579">
    <property type="component" value="Unplaced"/>
</dbReference>
<dbReference type="WBParaSite" id="ES5_v2.g14282.t1">
    <property type="protein sequence ID" value="ES5_v2.g14282.t1"/>
    <property type="gene ID" value="ES5_v2.g14282"/>
</dbReference>
<organism evidence="1 2">
    <name type="scientific">Panagrolaimus sp. ES5</name>
    <dbReference type="NCBI Taxonomy" id="591445"/>
    <lineage>
        <taxon>Eukaryota</taxon>
        <taxon>Metazoa</taxon>
        <taxon>Ecdysozoa</taxon>
        <taxon>Nematoda</taxon>
        <taxon>Chromadorea</taxon>
        <taxon>Rhabditida</taxon>
        <taxon>Tylenchina</taxon>
        <taxon>Panagrolaimomorpha</taxon>
        <taxon>Panagrolaimoidea</taxon>
        <taxon>Panagrolaimidae</taxon>
        <taxon>Panagrolaimus</taxon>
    </lineage>
</organism>
<name>A0AC34FAM5_9BILA</name>
<evidence type="ECO:0000313" key="1">
    <source>
        <dbReference type="Proteomes" id="UP000887579"/>
    </source>
</evidence>
<sequence>MSLKLRLQLGKPRSLSTCPVNVLFAEDSSQSLSAATTPIHSNNPLGELVAAYPPRRGSHSIESCPESVEHHGSMIFNDEHLSGTISARGKTSRKGIFSARDNKLTTAADRTLTLIVGARCTDLSILDIENHWTEIVKKHTQLPESTQKQQAAIWEIIETEKRYIKSLQNMDDLTNVLFELQRQGYLLDIKPAKVFLNYGDLLRNNLEFWERGLLPMISESRENGTPLSPSLMYNGFAQILQWSKYYITFNVGHADSLNYVRKTQKDNEKFGEFVQWCESLNMMNRQTLIDNLSIPMQRLTRYPLMLKNVLKATTDSNEKNNIQEMIDLAELATRQLNYEMNNKDLQIQLIEIMKTIESYDVIDTKEFDELLNLKNSYHHFNLLNPMPYVGTHAYRRIITKGDLKMREPPRQAAKTDVHCILFTDMFLICKSSKKDNTRLKVIKPPLHISTLICIRDPNGLGFNLISINDFGYPIFFKTMLTANFEETRRWIEMIQMAQEEFRRIHTHDIEFVLNEREKNRSQFKENIRSQTPTSAAAASWINEKQPGIAHKKSHSMDSQVVAASRPSSAHLRKSETLNSAEQLDRRHYNDCTPGSSGSKASLASSYTEEQSPSLTTTTGSASARNSSPARAVAQIPSVISMNGHAPNSFESDSIHSSMTPPLAEELSEEAAETACISPQGNHLLEDVGTCSSPIDFGASGDSLTSQNLRQLALNNGRRFEKRYHTVGEIDSQRPVHANGPTAILKRFSWNVSSAMSGSSRKISSKLNELNGRRYSQSTVGSSDSFGSSTSGISSASSQDTGTIVSTTMTDTSTLTNIAAEIADPSPHISTVLIGGDQLSPRPKDSSPTEKVQMSSVSINLEKLSPSADSKYPSSLPPIPDVPPPDSNSGSDDTLTLQKTSSELLKFILDDNAETSDI</sequence>
<protein>
    <submittedName>
        <fullName evidence="2">DH domain-containing protein</fullName>
    </submittedName>
</protein>
<proteinExistence type="predicted"/>
<accession>A0AC34FAM5</accession>